<sequence length="107" mass="12347">MTNAAKKLNKARQQEPILLTIFQKAEKEYKELEEMFQLIGWGDLPQELKFAIESDVRGYIDELNGRYSTTCAGVQRRRESVDFWVNSYLDGICSLKTALDALRVTKL</sequence>
<accession>A0ABS9KI31</accession>
<evidence type="ECO:0000313" key="1">
    <source>
        <dbReference type="EMBL" id="MCG2590490.1"/>
    </source>
</evidence>
<dbReference type="Proteomes" id="UP001165366">
    <property type="component" value="Unassembled WGS sequence"/>
</dbReference>
<name>A0ABS9KI31_9BACT</name>
<reference evidence="1" key="1">
    <citation type="submission" date="2022-01" db="EMBL/GenBank/DDBJ databases">
        <authorList>
            <person name="Wang Y."/>
        </authorList>
    </citation>
    <scope>NUCLEOTIDE SEQUENCE</scope>
    <source>
        <strain evidence="1">WB101</strain>
    </source>
</reference>
<organism evidence="1 2">
    <name type="scientific">Rhodohalobacter sulfatireducens</name>
    <dbReference type="NCBI Taxonomy" id="2911366"/>
    <lineage>
        <taxon>Bacteria</taxon>
        <taxon>Pseudomonadati</taxon>
        <taxon>Balneolota</taxon>
        <taxon>Balneolia</taxon>
        <taxon>Balneolales</taxon>
        <taxon>Balneolaceae</taxon>
        <taxon>Rhodohalobacter</taxon>
    </lineage>
</organism>
<reference evidence="1" key="2">
    <citation type="submission" date="2024-05" db="EMBL/GenBank/DDBJ databases">
        <title>Rhodohalobacter halophilus gen. nov., sp. nov., a moderately halophilic member of the family Balneolaceae.</title>
        <authorList>
            <person name="Xia J."/>
        </authorList>
    </citation>
    <scope>NUCLEOTIDE SEQUENCE</scope>
    <source>
        <strain evidence="1">WB101</strain>
    </source>
</reference>
<dbReference type="RefSeq" id="WP_237855903.1">
    <property type="nucleotide sequence ID" value="NZ_JAKLWS010000034.1"/>
</dbReference>
<gene>
    <name evidence="1" type="ORF">L6773_18075</name>
</gene>
<dbReference type="EMBL" id="JAKLWS010000034">
    <property type="protein sequence ID" value="MCG2590490.1"/>
    <property type="molecule type" value="Genomic_DNA"/>
</dbReference>
<keyword evidence="2" id="KW-1185">Reference proteome</keyword>
<protein>
    <submittedName>
        <fullName evidence="1">Uncharacterized protein</fullName>
    </submittedName>
</protein>
<evidence type="ECO:0000313" key="2">
    <source>
        <dbReference type="Proteomes" id="UP001165366"/>
    </source>
</evidence>
<proteinExistence type="predicted"/>
<comment type="caution">
    <text evidence="1">The sequence shown here is derived from an EMBL/GenBank/DDBJ whole genome shotgun (WGS) entry which is preliminary data.</text>
</comment>